<dbReference type="PANTHER" id="PTHR11920:SF335">
    <property type="entry name" value="GUANYLATE CYCLASE"/>
    <property type="match status" value="1"/>
</dbReference>
<evidence type="ECO:0000256" key="7">
    <source>
        <dbReference type="SAM" id="MobiDB-lite"/>
    </source>
</evidence>
<evidence type="ECO:0000313" key="10">
    <source>
        <dbReference type="EMBL" id="CAB9511106.1"/>
    </source>
</evidence>
<dbReference type="PROSITE" id="PS50125">
    <property type="entry name" value="GUANYLATE_CYCLASE_2"/>
    <property type="match status" value="1"/>
</dbReference>
<dbReference type="Gene3D" id="3.30.70.1230">
    <property type="entry name" value="Nucleotide cyclase"/>
    <property type="match status" value="1"/>
</dbReference>
<dbReference type="AlphaFoldDB" id="A0A9N8HEE1"/>
<feature type="compositionally biased region" description="Basic and acidic residues" evidence="7">
    <location>
        <begin position="1"/>
        <end position="17"/>
    </location>
</feature>
<dbReference type="Proteomes" id="UP001153069">
    <property type="component" value="Unassembled WGS sequence"/>
</dbReference>
<dbReference type="GO" id="GO:0035556">
    <property type="term" value="P:intracellular signal transduction"/>
    <property type="evidence" value="ECO:0007669"/>
    <property type="project" value="InterPro"/>
</dbReference>
<evidence type="ECO:0000256" key="6">
    <source>
        <dbReference type="ARBA" id="ARBA00023239"/>
    </source>
</evidence>
<keyword evidence="10" id="KW-0675">Receptor</keyword>
<keyword evidence="4 8" id="KW-1133">Transmembrane helix</keyword>
<comment type="subcellular location">
    <subcellularLocation>
        <location evidence="1">Membrane</location>
    </subcellularLocation>
</comment>
<dbReference type="GO" id="GO:0004383">
    <property type="term" value="F:guanylate cyclase activity"/>
    <property type="evidence" value="ECO:0007669"/>
    <property type="project" value="TreeGrafter"/>
</dbReference>
<evidence type="ECO:0000256" key="5">
    <source>
        <dbReference type="ARBA" id="ARBA00023136"/>
    </source>
</evidence>
<evidence type="ECO:0000256" key="2">
    <source>
        <dbReference type="ARBA" id="ARBA00022692"/>
    </source>
</evidence>
<dbReference type="Pfam" id="PF00211">
    <property type="entry name" value="Guanylate_cyc"/>
    <property type="match status" value="1"/>
</dbReference>
<protein>
    <submittedName>
        <fullName evidence="10">Receptor-type guanylate cyclase gcy</fullName>
    </submittedName>
</protein>
<evidence type="ECO:0000256" key="1">
    <source>
        <dbReference type="ARBA" id="ARBA00004370"/>
    </source>
</evidence>
<name>A0A9N8HEE1_9STRA</name>
<evidence type="ECO:0000259" key="9">
    <source>
        <dbReference type="PROSITE" id="PS50125"/>
    </source>
</evidence>
<feature type="transmembrane region" description="Helical" evidence="8">
    <location>
        <begin position="67"/>
        <end position="87"/>
    </location>
</feature>
<keyword evidence="6" id="KW-0456">Lyase</keyword>
<evidence type="ECO:0000313" key="11">
    <source>
        <dbReference type="Proteomes" id="UP001153069"/>
    </source>
</evidence>
<evidence type="ECO:0000256" key="8">
    <source>
        <dbReference type="SAM" id="Phobius"/>
    </source>
</evidence>
<sequence>MMKVEEQPSDVKPHEDMMVADLDDDDDDSVLAGDEEAPADHGEKTQRATSVFETSAKEDSRIRMFRFFVVGMLLMTTVVTATAYYFLDREENRNFETAYTQFARTLVDAALEQQQSLRDSMATLSNEITGHAQANNLTWPYVILPLFESYALNYFKHCAGEYVGVNNLVKHNESEAYINWTTAHYKDWIEQSHIIRYGNTDLLDTDPTRYNQFISKKSAEGEVPDDVREYYSARTIQSPPMRGYGPLMNLNIASIGTNDQVIDGVIKLKYETLVTALKPFQALPPEEHQNFHTDSKADNPHSFMYHPVYKRVREPGSGVVATVTASVAWDASMRNLLPSNVRGILCVVENTCDQVFTYEINGKDAIYLGSGDMHNPKYDHLEVMVDLSMHTHPNFTTTPGHCQYSMHVYPTETFEGDYTTAMPITFAVVVLASFITVALVFIIYDWFVKRRNKELSKTAARSDRLVSSLFPGDIKSKVLEQHDDTDRSFSNPKKEQADHGVAHNMLAQVYPETTILFADLVGFTKWSSGRTPAEVFELLETLYKAFDTVAQRRNVFKVETIGDCYVAATGIPDPQAHHASIMVRFATDCMTQMKILTAELSESLGPDTATLLMRVGMHSGPVTGGVLRGCKSRFQLFGDSMNTASRMESNGVPERIHVSQATADLLVSQGKGNWLTPREDKVVAKGKGELQTYFAAIAGRTATTVSSAETSLFGDADMQSRSFMVDESCRYDVRGESDGESR</sequence>
<dbReference type="InterPro" id="IPR050401">
    <property type="entry name" value="Cyclic_nucleotide_synthase"/>
</dbReference>
<feature type="compositionally biased region" description="Acidic residues" evidence="7">
    <location>
        <begin position="21"/>
        <end position="37"/>
    </location>
</feature>
<dbReference type="CDD" id="cd07302">
    <property type="entry name" value="CHD"/>
    <property type="match status" value="1"/>
</dbReference>
<keyword evidence="5 8" id="KW-0472">Membrane</keyword>
<evidence type="ECO:0000256" key="4">
    <source>
        <dbReference type="ARBA" id="ARBA00022989"/>
    </source>
</evidence>
<dbReference type="InterPro" id="IPR029787">
    <property type="entry name" value="Nucleotide_cyclase"/>
</dbReference>
<dbReference type="GO" id="GO:0000166">
    <property type="term" value="F:nucleotide binding"/>
    <property type="evidence" value="ECO:0007669"/>
    <property type="project" value="UniProtKB-KW"/>
</dbReference>
<dbReference type="EMBL" id="CAICTM010000467">
    <property type="protein sequence ID" value="CAB9511106.1"/>
    <property type="molecule type" value="Genomic_DNA"/>
</dbReference>
<keyword evidence="2 8" id="KW-0812">Transmembrane</keyword>
<dbReference type="InterPro" id="IPR001054">
    <property type="entry name" value="A/G_cyclase"/>
</dbReference>
<comment type="caution">
    <text evidence="10">The sequence shown here is derived from an EMBL/GenBank/DDBJ whole genome shotgun (WGS) entry which is preliminary data.</text>
</comment>
<dbReference type="GO" id="GO:0007168">
    <property type="term" value="P:receptor guanylyl cyclase signaling pathway"/>
    <property type="evidence" value="ECO:0007669"/>
    <property type="project" value="TreeGrafter"/>
</dbReference>
<organism evidence="10 11">
    <name type="scientific">Seminavis robusta</name>
    <dbReference type="NCBI Taxonomy" id="568900"/>
    <lineage>
        <taxon>Eukaryota</taxon>
        <taxon>Sar</taxon>
        <taxon>Stramenopiles</taxon>
        <taxon>Ochrophyta</taxon>
        <taxon>Bacillariophyta</taxon>
        <taxon>Bacillariophyceae</taxon>
        <taxon>Bacillariophycidae</taxon>
        <taxon>Naviculales</taxon>
        <taxon>Naviculaceae</taxon>
        <taxon>Seminavis</taxon>
    </lineage>
</organism>
<dbReference type="PANTHER" id="PTHR11920">
    <property type="entry name" value="GUANYLYL CYCLASE"/>
    <property type="match status" value="1"/>
</dbReference>
<dbReference type="GO" id="GO:0004016">
    <property type="term" value="F:adenylate cyclase activity"/>
    <property type="evidence" value="ECO:0007669"/>
    <property type="project" value="TreeGrafter"/>
</dbReference>
<reference evidence="10" key="1">
    <citation type="submission" date="2020-06" db="EMBL/GenBank/DDBJ databases">
        <authorList>
            <consortium name="Plant Systems Biology data submission"/>
        </authorList>
    </citation>
    <scope>NUCLEOTIDE SEQUENCE</scope>
    <source>
        <strain evidence="10">D6</strain>
    </source>
</reference>
<keyword evidence="11" id="KW-1185">Reference proteome</keyword>
<dbReference type="OrthoDB" id="10035433at2759"/>
<feature type="transmembrane region" description="Helical" evidence="8">
    <location>
        <begin position="424"/>
        <end position="447"/>
    </location>
</feature>
<dbReference type="SMART" id="SM00044">
    <property type="entry name" value="CYCc"/>
    <property type="match status" value="1"/>
</dbReference>
<dbReference type="GO" id="GO:0001653">
    <property type="term" value="F:peptide receptor activity"/>
    <property type="evidence" value="ECO:0007669"/>
    <property type="project" value="TreeGrafter"/>
</dbReference>
<dbReference type="SUPFAM" id="SSF55073">
    <property type="entry name" value="Nucleotide cyclase"/>
    <property type="match status" value="1"/>
</dbReference>
<feature type="domain" description="Guanylate cyclase" evidence="9">
    <location>
        <begin position="514"/>
        <end position="648"/>
    </location>
</feature>
<feature type="region of interest" description="Disordered" evidence="7">
    <location>
        <begin position="1"/>
        <end position="52"/>
    </location>
</feature>
<gene>
    <name evidence="10" type="ORF">SEMRO_468_G149150.1</name>
</gene>
<proteinExistence type="predicted"/>
<keyword evidence="3" id="KW-0547">Nucleotide-binding</keyword>
<accession>A0A9N8HEE1</accession>
<evidence type="ECO:0000256" key="3">
    <source>
        <dbReference type="ARBA" id="ARBA00022741"/>
    </source>
</evidence>
<dbReference type="GO" id="GO:0005886">
    <property type="term" value="C:plasma membrane"/>
    <property type="evidence" value="ECO:0007669"/>
    <property type="project" value="TreeGrafter"/>
</dbReference>